<dbReference type="PANTHER" id="PTHR45947">
    <property type="entry name" value="SULFOQUINOVOSYL TRANSFERASE SQD2"/>
    <property type="match status" value="1"/>
</dbReference>
<proteinExistence type="predicted"/>
<dbReference type="GO" id="GO:0016757">
    <property type="term" value="F:glycosyltransferase activity"/>
    <property type="evidence" value="ECO:0007669"/>
    <property type="project" value="InterPro"/>
</dbReference>
<dbReference type="EMBL" id="PDLO01000008">
    <property type="protein sequence ID" value="PHK97485.1"/>
    <property type="molecule type" value="Genomic_DNA"/>
</dbReference>
<dbReference type="Pfam" id="PF00534">
    <property type="entry name" value="Glycos_transf_1"/>
    <property type="match status" value="1"/>
</dbReference>
<dbReference type="AlphaFoldDB" id="A0A2G0CBY9"/>
<dbReference type="PANTHER" id="PTHR45947:SF3">
    <property type="entry name" value="SULFOQUINOVOSYL TRANSFERASE SQD2"/>
    <property type="match status" value="1"/>
</dbReference>
<evidence type="ECO:0000313" key="4">
    <source>
        <dbReference type="Proteomes" id="UP000226437"/>
    </source>
</evidence>
<feature type="domain" description="Glycosyltransferase subfamily 4-like N-terminal" evidence="2">
    <location>
        <begin position="13"/>
        <end position="170"/>
    </location>
</feature>
<keyword evidence="3" id="KW-0808">Transferase</keyword>
<name>A0A2G0CBY9_9BACT</name>
<dbReference type="Gene3D" id="3.40.50.2000">
    <property type="entry name" value="Glycogen Phosphorylase B"/>
    <property type="match status" value="2"/>
</dbReference>
<dbReference type="InterPro" id="IPR001296">
    <property type="entry name" value="Glyco_trans_1"/>
</dbReference>
<evidence type="ECO:0000259" key="2">
    <source>
        <dbReference type="Pfam" id="PF13439"/>
    </source>
</evidence>
<protein>
    <submittedName>
        <fullName evidence="3">Glycosyl transferase family 1</fullName>
    </submittedName>
</protein>
<reference evidence="3 4" key="1">
    <citation type="submission" date="2017-10" db="EMBL/GenBank/DDBJ databases">
        <title>The draft genome sequence of Lewinella marina KCTC 32374.</title>
        <authorList>
            <person name="Wang K."/>
        </authorList>
    </citation>
    <scope>NUCLEOTIDE SEQUENCE [LARGE SCALE GENOMIC DNA]</scope>
    <source>
        <strain evidence="3 4">MKG-38</strain>
    </source>
</reference>
<evidence type="ECO:0000313" key="3">
    <source>
        <dbReference type="EMBL" id="PHK97485.1"/>
    </source>
</evidence>
<dbReference type="Proteomes" id="UP000226437">
    <property type="component" value="Unassembled WGS sequence"/>
</dbReference>
<keyword evidence="4" id="KW-1185">Reference proteome</keyword>
<dbReference type="Pfam" id="PF13439">
    <property type="entry name" value="Glyco_transf_4"/>
    <property type="match status" value="1"/>
</dbReference>
<organism evidence="3 4">
    <name type="scientific">Neolewinella marina</name>
    <dbReference type="NCBI Taxonomy" id="438751"/>
    <lineage>
        <taxon>Bacteria</taxon>
        <taxon>Pseudomonadati</taxon>
        <taxon>Bacteroidota</taxon>
        <taxon>Saprospiria</taxon>
        <taxon>Saprospirales</taxon>
        <taxon>Lewinellaceae</taxon>
        <taxon>Neolewinella</taxon>
    </lineage>
</organism>
<sequence length="375" mass="41877">MKVLHLIKSLGRGGAETLLSETLRVHDRKNFVFHFAYFVSYKGQLGEELRKQGAPVKCFEANSAPAILAKTPALAAFVRREGFDLIHCHLPLSAVVGRLVGRYANVPVVYTEHNKQERYHQATRLANLATMGLNAKVLAVSDDVRQSLLHHWDGPKERVRVLINGVNTERFNPDHCDRGQSRLRLGLPADVPIVGTVCVFRVQKRLNLWMELARQVKAEIPTAHFVVIGDGPTESQVKGLAREYGLENSITFPGRLEEVRPWMSAMDVYLMTSEFEGLPIAMLEAMSMGLPIVATAAGGIPEAVTDGREGHLTSVDAWEGLKQPLLKLVRNPALRWRQGEAARKRVMTDFSIQTMANELEAVYREVIDTHKHGRV</sequence>
<dbReference type="SUPFAM" id="SSF53756">
    <property type="entry name" value="UDP-Glycosyltransferase/glycogen phosphorylase"/>
    <property type="match status" value="1"/>
</dbReference>
<accession>A0A2G0CBY9</accession>
<dbReference type="InterPro" id="IPR050194">
    <property type="entry name" value="Glycosyltransferase_grp1"/>
</dbReference>
<dbReference type="RefSeq" id="WP_099107476.1">
    <property type="nucleotide sequence ID" value="NZ_JAATJF010000003.1"/>
</dbReference>
<dbReference type="InterPro" id="IPR028098">
    <property type="entry name" value="Glyco_trans_4-like_N"/>
</dbReference>
<comment type="caution">
    <text evidence="3">The sequence shown here is derived from an EMBL/GenBank/DDBJ whole genome shotgun (WGS) entry which is preliminary data.</text>
</comment>
<feature type="domain" description="Glycosyl transferase family 1" evidence="1">
    <location>
        <begin position="182"/>
        <end position="345"/>
    </location>
</feature>
<gene>
    <name evidence="3" type="ORF">CGL56_15410</name>
</gene>
<evidence type="ECO:0000259" key="1">
    <source>
        <dbReference type="Pfam" id="PF00534"/>
    </source>
</evidence>
<dbReference type="OrthoDB" id="9811239at2"/>